<evidence type="ECO:0000313" key="2">
    <source>
        <dbReference type="EMBL" id="GAA2259988.1"/>
    </source>
</evidence>
<evidence type="ECO:0000259" key="1">
    <source>
        <dbReference type="Pfam" id="PF12697"/>
    </source>
</evidence>
<dbReference type="Proteomes" id="UP001500305">
    <property type="component" value="Unassembled WGS sequence"/>
</dbReference>
<dbReference type="Gene3D" id="3.40.50.1820">
    <property type="entry name" value="alpha/beta hydrolase"/>
    <property type="match status" value="1"/>
</dbReference>
<evidence type="ECO:0000313" key="3">
    <source>
        <dbReference type="Proteomes" id="UP001500305"/>
    </source>
</evidence>
<sequence length="277" mass="29270">MLLLRLSVKPLGIAGGVASIQQMIISHDVSGSGPAVVLLHSAVCDRRMWDPQWQWLVDAGYRVVRCDFRGFGDSPLADGPYSDAGDVLALLDHLGIASAALIGASHGGRIALTVAALRPDAVTALALLGAGMPGHEPSETMRAFGAREDELLEAGDVAGAVGLNVETWLGPEAGEEARESVRRMQRHAFEVQAEATFGPDREEVDLARITAPTLAIAGAHDQPDFREIAAVLPALIPNARHVELPWAGHLPSLDRPQEVAGLLVGFLRETVGGTTEV</sequence>
<dbReference type="GO" id="GO:0016787">
    <property type="term" value="F:hydrolase activity"/>
    <property type="evidence" value="ECO:0007669"/>
    <property type="project" value="UniProtKB-KW"/>
</dbReference>
<dbReference type="EMBL" id="BAAATR010000025">
    <property type="protein sequence ID" value="GAA2259988.1"/>
    <property type="molecule type" value="Genomic_DNA"/>
</dbReference>
<proteinExistence type="predicted"/>
<keyword evidence="2" id="KW-0378">Hydrolase</keyword>
<dbReference type="PANTHER" id="PTHR43194:SF2">
    <property type="entry name" value="PEROXISOMAL MEMBRANE PROTEIN LPX1"/>
    <property type="match status" value="1"/>
</dbReference>
<organism evidence="2 3">
    <name type="scientific">Kitasatospora cystarginea</name>
    <dbReference type="NCBI Taxonomy" id="58350"/>
    <lineage>
        <taxon>Bacteria</taxon>
        <taxon>Bacillati</taxon>
        <taxon>Actinomycetota</taxon>
        <taxon>Actinomycetes</taxon>
        <taxon>Kitasatosporales</taxon>
        <taxon>Streptomycetaceae</taxon>
        <taxon>Kitasatospora</taxon>
    </lineage>
</organism>
<dbReference type="PANTHER" id="PTHR43194">
    <property type="entry name" value="HYDROLASE ALPHA/BETA FOLD FAMILY"/>
    <property type="match status" value="1"/>
</dbReference>
<dbReference type="Pfam" id="PF12697">
    <property type="entry name" value="Abhydrolase_6"/>
    <property type="match status" value="1"/>
</dbReference>
<protein>
    <submittedName>
        <fullName evidence="2">Alpha/beta hydrolase</fullName>
    </submittedName>
</protein>
<accession>A0ABP5RF42</accession>
<dbReference type="InterPro" id="IPR000073">
    <property type="entry name" value="AB_hydrolase_1"/>
</dbReference>
<gene>
    <name evidence="2" type="ORF">GCM10010430_50050</name>
</gene>
<dbReference type="SUPFAM" id="SSF53474">
    <property type="entry name" value="alpha/beta-Hydrolases"/>
    <property type="match status" value="1"/>
</dbReference>
<dbReference type="PRINTS" id="PR00111">
    <property type="entry name" value="ABHYDROLASE"/>
</dbReference>
<comment type="caution">
    <text evidence="2">The sequence shown here is derived from an EMBL/GenBank/DDBJ whole genome shotgun (WGS) entry which is preliminary data.</text>
</comment>
<keyword evidence="3" id="KW-1185">Reference proteome</keyword>
<reference evidence="3" key="1">
    <citation type="journal article" date="2019" name="Int. J. Syst. Evol. Microbiol.">
        <title>The Global Catalogue of Microorganisms (GCM) 10K type strain sequencing project: providing services to taxonomists for standard genome sequencing and annotation.</title>
        <authorList>
            <consortium name="The Broad Institute Genomics Platform"/>
            <consortium name="The Broad Institute Genome Sequencing Center for Infectious Disease"/>
            <person name="Wu L."/>
            <person name="Ma J."/>
        </authorList>
    </citation>
    <scope>NUCLEOTIDE SEQUENCE [LARGE SCALE GENOMIC DNA]</scope>
    <source>
        <strain evidence="3">JCM 7356</strain>
    </source>
</reference>
<name>A0ABP5RF42_9ACTN</name>
<dbReference type="InterPro" id="IPR029058">
    <property type="entry name" value="AB_hydrolase_fold"/>
</dbReference>
<dbReference type="InterPro" id="IPR050228">
    <property type="entry name" value="Carboxylesterase_BioH"/>
</dbReference>
<feature type="domain" description="AB hydrolase-1" evidence="1">
    <location>
        <begin position="36"/>
        <end position="260"/>
    </location>
</feature>